<organism evidence="1 2">
    <name type="scientific">Lentinus brumalis</name>
    <dbReference type="NCBI Taxonomy" id="2498619"/>
    <lineage>
        <taxon>Eukaryota</taxon>
        <taxon>Fungi</taxon>
        <taxon>Dikarya</taxon>
        <taxon>Basidiomycota</taxon>
        <taxon>Agaricomycotina</taxon>
        <taxon>Agaricomycetes</taxon>
        <taxon>Polyporales</taxon>
        <taxon>Polyporaceae</taxon>
        <taxon>Lentinus</taxon>
    </lineage>
</organism>
<proteinExistence type="predicted"/>
<evidence type="ECO:0000313" key="1">
    <source>
        <dbReference type="EMBL" id="RDX46364.1"/>
    </source>
</evidence>
<keyword evidence="2" id="KW-1185">Reference proteome</keyword>
<sequence>MHEQTVKTMYPENQDFIRTLKDWKSTDKATFHPVWIQRTCTRDISRVNHSCCANAHVAFELETLTFTLRAVLPILKGQEATCSSRSGSCTERLSRFL</sequence>
<dbReference type="InterPro" id="IPR046341">
    <property type="entry name" value="SET_dom_sf"/>
</dbReference>
<dbReference type="EMBL" id="KZ857428">
    <property type="protein sequence ID" value="RDX46364.1"/>
    <property type="molecule type" value="Genomic_DNA"/>
</dbReference>
<reference evidence="1 2" key="1">
    <citation type="journal article" date="2018" name="Biotechnol. Biofuels">
        <title>Integrative visual omics of the white-rot fungus Polyporus brumalis exposes the biotechnological potential of its oxidative enzymes for delignifying raw plant biomass.</title>
        <authorList>
            <person name="Miyauchi S."/>
            <person name="Rancon A."/>
            <person name="Drula E."/>
            <person name="Hage H."/>
            <person name="Chaduli D."/>
            <person name="Favel A."/>
            <person name="Grisel S."/>
            <person name="Henrissat B."/>
            <person name="Herpoel-Gimbert I."/>
            <person name="Ruiz-Duenas F.J."/>
            <person name="Chevret D."/>
            <person name="Hainaut M."/>
            <person name="Lin J."/>
            <person name="Wang M."/>
            <person name="Pangilinan J."/>
            <person name="Lipzen A."/>
            <person name="Lesage-Meessen L."/>
            <person name="Navarro D."/>
            <person name="Riley R."/>
            <person name="Grigoriev I.V."/>
            <person name="Zhou S."/>
            <person name="Raouche S."/>
            <person name="Rosso M.N."/>
        </authorList>
    </citation>
    <scope>NUCLEOTIDE SEQUENCE [LARGE SCALE GENOMIC DNA]</scope>
    <source>
        <strain evidence="1 2">BRFM 1820</strain>
    </source>
</reference>
<dbReference type="Proteomes" id="UP000256964">
    <property type="component" value="Unassembled WGS sequence"/>
</dbReference>
<dbReference type="OrthoDB" id="5945798at2759"/>
<dbReference type="Gene3D" id="2.170.270.10">
    <property type="entry name" value="SET domain"/>
    <property type="match status" value="1"/>
</dbReference>
<dbReference type="AlphaFoldDB" id="A0A371D1E7"/>
<evidence type="ECO:0000313" key="2">
    <source>
        <dbReference type="Proteomes" id="UP000256964"/>
    </source>
</evidence>
<evidence type="ECO:0008006" key="3">
    <source>
        <dbReference type="Google" id="ProtNLM"/>
    </source>
</evidence>
<name>A0A371D1E7_9APHY</name>
<dbReference type="SUPFAM" id="SSF82199">
    <property type="entry name" value="SET domain"/>
    <property type="match status" value="1"/>
</dbReference>
<protein>
    <recommendedName>
        <fullName evidence="3">SET domain-containing protein</fullName>
    </recommendedName>
</protein>
<gene>
    <name evidence="1" type="ORF">OH76DRAFT_1407097</name>
</gene>
<accession>A0A371D1E7</accession>